<name>A0A6L5R016_9MICO</name>
<dbReference type="InterPro" id="IPR020846">
    <property type="entry name" value="MFS_dom"/>
</dbReference>
<feature type="transmembrane region" description="Helical" evidence="11">
    <location>
        <begin position="153"/>
        <end position="174"/>
    </location>
</feature>
<dbReference type="PROSITE" id="PS00216">
    <property type="entry name" value="SUGAR_TRANSPORT_1"/>
    <property type="match status" value="1"/>
</dbReference>
<accession>A0A6L5R016</accession>
<dbReference type="InterPro" id="IPR005829">
    <property type="entry name" value="Sugar_transporter_CS"/>
</dbReference>
<dbReference type="InterPro" id="IPR036259">
    <property type="entry name" value="MFS_trans_sf"/>
</dbReference>
<dbReference type="Proteomes" id="UP000476511">
    <property type="component" value="Unassembled WGS sequence"/>
</dbReference>
<feature type="transmembrane region" description="Helical" evidence="11">
    <location>
        <begin position="59"/>
        <end position="75"/>
    </location>
</feature>
<dbReference type="FunFam" id="1.20.1250.20:FF:000122">
    <property type="entry name" value="D-xylose transporter XylE"/>
    <property type="match status" value="1"/>
</dbReference>
<feature type="transmembrane region" description="Helical" evidence="11">
    <location>
        <begin position="450"/>
        <end position="472"/>
    </location>
</feature>
<evidence type="ECO:0000256" key="9">
    <source>
        <dbReference type="RuleBase" id="RU003346"/>
    </source>
</evidence>
<dbReference type="InterPro" id="IPR047984">
    <property type="entry name" value="XylE-like"/>
</dbReference>
<dbReference type="PRINTS" id="PR00171">
    <property type="entry name" value="SUGRTRNSPORT"/>
</dbReference>
<reference evidence="13 14" key="1">
    <citation type="submission" date="2019-11" db="EMBL/GenBank/DDBJ databases">
        <title>Agromyces kandeliae sp. nov., isolated from mangrove soil.</title>
        <authorList>
            <person name="Wang R."/>
        </authorList>
    </citation>
    <scope>NUCLEOTIDE SEQUENCE [LARGE SCALE GENOMIC DNA]</scope>
    <source>
        <strain evidence="13 14">Q22</strain>
    </source>
</reference>
<keyword evidence="8 11" id="KW-0472">Membrane</keyword>
<evidence type="ECO:0000256" key="7">
    <source>
        <dbReference type="ARBA" id="ARBA00022989"/>
    </source>
</evidence>
<dbReference type="Pfam" id="PF00083">
    <property type="entry name" value="Sugar_tr"/>
    <property type="match status" value="1"/>
</dbReference>
<evidence type="ECO:0000259" key="12">
    <source>
        <dbReference type="PROSITE" id="PS50850"/>
    </source>
</evidence>
<evidence type="ECO:0000313" key="13">
    <source>
        <dbReference type="EMBL" id="MRX43352.1"/>
    </source>
</evidence>
<keyword evidence="5" id="KW-0762">Sugar transport</keyword>
<evidence type="ECO:0000256" key="11">
    <source>
        <dbReference type="SAM" id="Phobius"/>
    </source>
</evidence>
<evidence type="ECO:0000256" key="3">
    <source>
        <dbReference type="ARBA" id="ARBA00022448"/>
    </source>
</evidence>
<dbReference type="SUPFAM" id="SSF103473">
    <property type="entry name" value="MFS general substrate transporter"/>
    <property type="match status" value="1"/>
</dbReference>
<proteinExistence type="inferred from homology"/>
<keyword evidence="14" id="KW-1185">Reference proteome</keyword>
<comment type="similarity">
    <text evidence="2 9">Belongs to the major facilitator superfamily. Sugar transporter (TC 2.A.1.1) family.</text>
</comment>
<organism evidence="13 14">
    <name type="scientific">Agromyces kandeliae</name>
    <dbReference type="NCBI Taxonomy" id="2666141"/>
    <lineage>
        <taxon>Bacteria</taxon>
        <taxon>Bacillati</taxon>
        <taxon>Actinomycetota</taxon>
        <taxon>Actinomycetes</taxon>
        <taxon>Micrococcales</taxon>
        <taxon>Microbacteriaceae</taxon>
        <taxon>Agromyces</taxon>
    </lineage>
</organism>
<evidence type="ECO:0000256" key="5">
    <source>
        <dbReference type="ARBA" id="ARBA00022597"/>
    </source>
</evidence>
<dbReference type="GO" id="GO:0022857">
    <property type="term" value="F:transmembrane transporter activity"/>
    <property type="evidence" value="ECO:0007669"/>
    <property type="project" value="InterPro"/>
</dbReference>
<dbReference type="AlphaFoldDB" id="A0A6L5R016"/>
<feature type="transmembrane region" description="Helical" evidence="11">
    <location>
        <begin position="128"/>
        <end position="147"/>
    </location>
</feature>
<dbReference type="InterPro" id="IPR050814">
    <property type="entry name" value="Myo-inositol_Transporter"/>
</dbReference>
<evidence type="ECO:0000256" key="10">
    <source>
        <dbReference type="SAM" id="MobiDB-lite"/>
    </source>
</evidence>
<dbReference type="PROSITE" id="PS50850">
    <property type="entry name" value="MFS"/>
    <property type="match status" value="1"/>
</dbReference>
<dbReference type="PANTHER" id="PTHR48020">
    <property type="entry name" value="PROTON MYO-INOSITOL COTRANSPORTER"/>
    <property type="match status" value="1"/>
</dbReference>
<comment type="caution">
    <text evidence="13">The sequence shown here is derived from an EMBL/GenBank/DDBJ whole genome shotgun (WGS) entry which is preliminary data.</text>
</comment>
<feature type="region of interest" description="Disordered" evidence="10">
    <location>
        <begin position="1"/>
        <end position="52"/>
    </location>
</feature>
<feature type="transmembrane region" description="Helical" evidence="11">
    <location>
        <begin position="186"/>
        <end position="213"/>
    </location>
</feature>
<feature type="domain" description="Major facilitator superfamily (MFS) profile" evidence="12">
    <location>
        <begin position="62"/>
        <end position="503"/>
    </location>
</feature>
<dbReference type="PROSITE" id="PS00217">
    <property type="entry name" value="SUGAR_TRANSPORT_2"/>
    <property type="match status" value="1"/>
</dbReference>
<keyword evidence="6 11" id="KW-0812">Transmembrane</keyword>
<feature type="transmembrane region" description="Helical" evidence="11">
    <location>
        <begin position="95"/>
        <end position="116"/>
    </location>
</feature>
<keyword evidence="3 9" id="KW-0813">Transport</keyword>
<dbReference type="PANTHER" id="PTHR48020:SF12">
    <property type="entry name" value="PROTON MYO-INOSITOL COTRANSPORTER"/>
    <property type="match status" value="1"/>
</dbReference>
<evidence type="ECO:0000256" key="4">
    <source>
        <dbReference type="ARBA" id="ARBA00022475"/>
    </source>
</evidence>
<keyword evidence="4" id="KW-1003">Cell membrane</keyword>
<dbReference type="CDD" id="cd17359">
    <property type="entry name" value="MFS_XylE_like"/>
    <property type="match status" value="1"/>
</dbReference>
<feature type="transmembrane region" description="Helical" evidence="11">
    <location>
        <begin position="225"/>
        <end position="247"/>
    </location>
</feature>
<feature type="transmembrane region" description="Helical" evidence="11">
    <location>
        <begin position="346"/>
        <end position="368"/>
    </location>
</feature>
<feature type="transmembrane region" description="Helical" evidence="11">
    <location>
        <begin position="478"/>
        <end position="497"/>
    </location>
</feature>
<feature type="transmembrane region" description="Helical" evidence="11">
    <location>
        <begin position="411"/>
        <end position="438"/>
    </location>
</feature>
<keyword evidence="7 11" id="KW-1133">Transmembrane helix</keyword>
<feature type="transmembrane region" description="Helical" evidence="11">
    <location>
        <begin position="309"/>
        <end position="331"/>
    </location>
</feature>
<protein>
    <submittedName>
        <fullName evidence="13">Sugar porter family MFS transporter</fullName>
    </submittedName>
</protein>
<dbReference type="EMBL" id="WKJD01000010">
    <property type="protein sequence ID" value="MRX43352.1"/>
    <property type="molecule type" value="Genomic_DNA"/>
</dbReference>
<dbReference type="Gene3D" id="1.20.1250.20">
    <property type="entry name" value="MFS general substrate transporter like domains"/>
    <property type="match status" value="2"/>
</dbReference>
<gene>
    <name evidence="13" type="ORF">GJR97_06380</name>
</gene>
<evidence type="ECO:0000313" key="14">
    <source>
        <dbReference type="Proteomes" id="UP000476511"/>
    </source>
</evidence>
<evidence type="ECO:0000256" key="8">
    <source>
        <dbReference type="ARBA" id="ARBA00023136"/>
    </source>
</evidence>
<feature type="transmembrane region" description="Helical" evidence="11">
    <location>
        <begin position="375"/>
        <end position="399"/>
    </location>
</feature>
<dbReference type="NCBIfam" id="TIGR00879">
    <property type="entry name" value="SP"/>
    <property type="match status" value="1"/>
</dbReference>
<dbReference type="InterPro" id="IPR005828">
    <property type="entry name" value="MFS_sugar_transport-like"/>
</dbReference>
<feature type="region of interest" description="Disordered" evidence="10">
    <location>
        <begin position="508"/>
        <end position="533"/>
    </location>
</feature>
<dbReference type="InterPro" id="IPR003663">
    <property type="entry name" value="Sugar/inositol_transpt"/>
</dbReference>
<dbReference type="GO" id="GO:0005886">
    <property type="term" value="C:plasma membrane"/>
    <property type="evidence" value="ECO:0007669"/>
    <property type="project" value="UniProtKB-SubCell"/>
</dbReference>
<sequence length="533" mass="55802">MRTSRRGATACGPIDRSGSEVGGGGRPVSEDIEGPAVDAADGPPDEADAGRGSGLNRRVVALAVAGAVGGFLFGFDSSVVNGAVDAIEQEFDLSAGLTGLAIASALLGCALGAELAGRLADRFGRIPVMILGASLFLISAIGSGLALGVWDLIVWRVIGGVGIGIASVVSPAYIAEISPRRARGRLASLQQLAIVFGIFTALLSDAIFAWAAGGAAEPFWLGLDAWRWMFLAGIVPSVAYGLIAFSLPESPRFLMRVGKEDEARVVLQRIQPGEVERAVRDIRNTMKADDEAKQAKGALRGPVFGLRGIVWIGILLSVFQQFVGINVIFYYSTTLWSAVGFDESNAFAISVFTSITNILVTFVAIALVDRVGRRPLMLVGSAGMAISLATMALAFGNAIGSGEDISLPGAWGPIALVAANLFVVFFGFSWGPLVWVLLGEIFPNRIRARALGLAAAAQWIANFVVTVTFPLLANVSLLLTYGMYASFAALSFFFVLVKIPETNGMSLEESDTLLPPRGSARRRAGTGADTTGG</sequence>
<evidence type="ECO:0000256" key="1">
    <source>
        <dbReference type="ARBA" id="ARBA00004651"/>
    </source>
</evidence>
<comment type="subcellular location">
    <subcellularLocation>
        <location evidence="1">Cell membrane</location>
        <topology evidence="1">Multi-pass membrane protein</topology>
    </subcellularLocation>
</comment>
<evidence type="ECO:0000256" key="2">
    <source>
        <dbReference type="ARBA" id="ARBA00010992"/>
    </source>
</evidence>
<evidence type="ECO:0000256" key="6">
    <source>
        <dbReference type="ARBA" id="ARBA00022692"/>
    </source>
</evidence>